<keyword evidence="2 3" id="KW-0501">Molybdenum cofactor biosynthesis</keyword>
<dbReference type="NCBIfam" id="TIGR00129">
    <property type="entry name" value="fdhD_narQ"/>
    <property type="match status" value="1"/>
</dbReference>
<dbReference type="Gene3D" id="3.40.140.10">
    <property type="entry name" value="Cytidine Deaminase, domain 2"/>
    <property type="match status" value="1"/>
</dbReference>
<dbReference type="HAMAP" id="MF_00187">
    <property type="entry name" value="FdhD"/>
    <property type="match status" value="1"/>
</dbReference>
<sequence>MEDIIVSKSYRSYTFSEGGVSQIKADLLVEAPLEIIINGKSSVLIMFTPQNIKELVVGFVFTEGIINNLSEIEKCEICPVRNPNGEEVIEARVEISSSHARNLTAKGQRVSYSSCGICGKEGYLNLETGLSRVKSSHTFSMEVLLGLVARMKQYQPLYNNTGAAHAAMLFKSDGTPIVQCEDMGRHNALDKVIGMTLINGIPPDDKIIFSSGRASLEMIIKTARAGFPVFVAKSRPTSKAVEAAKYYNITLLDVAKSSNRVYSHARRIKGF</sequence>
<accession>A0A445MUS2</accession>
<protein>
    <recommendedName>
        <fullName evidence="3">Sulfur carrier protein FdhD</fullName>
    </recommendedName>
</protein>
<dbReference type="EMBL" id="OJIN01000084">
    <property type="protein sequence ID" value="SPD73226.1"/>
    <property type="molecule type" value="Genomic_DNA"/>
</dbReference>
<evidence type="ECO:0000256" key="3">
    <source>
        <dbReference type="HAMAP-Rule" id="MF_00187"/>
    </source>
</evidence>
<comment type="function">
    <text evidence="3">Required for formate dehydrogenase (FDH) activity. Acts as a sulfur carrier protein that transfers sulfur from IscS to the molybdenum cofactor prior to its insertion into FDH.</text>
</comment>
<dbReference type="Gene3D" id="3.10.20.10">
    <property type="match status" value="1"/>
</dbReference>
<evidence type="ECO:0000313" key="4">
    <source>
        <dbReference type="EMBL" id="SPD73226.1"/>
    </source>
</evidence>
<reference evidence="4" key="1">
    <citation type="submission" date="2018-01" db="EMBL/GenBank/DDBJ databases">
        <authorList>
            <person name="Regsiter A."/>
            <person name="William W."/>
        </authorList>
    </citation>
    <scope>NUCLEOTIDE SEQUENCE</scope>
    <source>
        <strain evidence="4">TRIP AH-1</strain>
    </source>
</reference>
<dbReference type="GO" id="GO:0006777">
    <property type="term" value="P:Mo-molybdopterin cofactor biosynthetic process"/>
    <property type="evidence" value="ECO:0007669"/>
    <property type="project" value="UniProtKB-UniRule"/>
</dbReference>
<dbReference type="PANTHER" id="PTHR30592">
    <property type="entry name" value="FORMATE DEHYDROGENASE"/>
    <property type="match status" value="1"/>
</dbReference>
<comment type="subcellular location">
    <subcellularLocation>
        <location evidence="3">Cytoplasm</location>
    </subcellularLocation>
</comment>
<organism evidence="4">
    <name type="scientific">uncultured Desulfobacterium sp</name>
    <dbReference type="NCBI Taxonomy" id="201089"/>
    <lineage>
        <taxon>Bacteria</taxon>
        <taxon>Pseudomonadati</taxon>
        <taxon>Thermodesulfobacteriota</taxon>
        <taxon>Desulfobacteria</taxon>
        <taxon>Desulfobacterales</taxon>
        <taxon>Desulfobacteriaceae</taxon>
        <taxon>Desulfobacterium</taxon>
        <taxon>environmental samples</taxon>
    </lineage>
</organism>
<comment type="similarity">
    <text evidence="3">Belongs to the FdhD family.</text>
</comment>
<evidence type="ECO:0000256" key="2">
    <source>
        <dbReference type="ARBA" id="ARBA00023150"/>
    </source>
</evidence>
<dbReference type="Pfam" id="PF02634">
    <property type="entry name" value="FdhD-NarQ"/>
    <property type="match status" value="1"/>
</dbReference>
<dbReference type="GO" id="GO:0016783">
    <property type="term" value="F:sulfurtransferase activity"/>
    <property type="evidence" value="ECO:0007669"/>
    <property type="project" value="InterPro"/>
</dbReference>
<dbReference type="PIRSF" id="PIRSF015626">
    <property type="entry name" value="FdhD"/>
    <property type="match status" value="1"/>
</dbReference>
<proteinExistence type="inferred from homology"/>
<name>A0A445MUS2_9BACT</name>
<keyword evidence="1 3" id="KW-0963">Cytoplasm</keyword>
<comment type="caution">
    <text evidence="3">Lacks conserved residue(s) required for the propagation of feature annotation.</text>
</comment>
<evidence type="ECO:0000256" key="1">
    <source>
        <dbReference type="ARBA" id="ARBA00022490"/>
    </source>
</evidence>
<dbReference type="AlphaFoldDB" id="A0A445MUS2"/>
<dbReference type="GO" id="GO:0097163">
    <property type="term" value="F:sulfur carrier activity"/>
    <property type="evidence" value="ECO:0007669"/>
    <property type="project" value="UniProtKB-UniRule"/>
</dbReference>
<dbReference type="InterPro" id="IPR016193">
    <property type="entry name" value="Cytidine_deaminase-like"/>
</dbReference>
<dbReference type="PANTHER" id="PTHR30592:SF1">
    <property type="entry name" value="SULFUR CARRIER PROTEIN FDHD"/>
    <property type="match status" value="1"/>
</dbReference>
<dbReference type="InterPro" id="IPR003786">
    <property type="entry name" value="FdhD"/>
</dbReference>
<gene>
    <name evidence="3" type="primary">fdhD</name>
    <name evidence="4" type="ORF">PITCH_A1740035</name>
</gene>
<dbReference type="GO" id="GO:0005737">
    <property type="term" value="C:cytoplasm"/>
    <property type="evidence" value="ECO:0007669"/>
    <property type="project" value="UniProtKB-SubCell"/>
</dbReference>
<feature type="active site" description="Cysteine persulfide intermediate" evidence="3">
    <location>
        <position position="115"/>
    </location>
</feature>
<dbReference type="SUPFAM" id="SSF53927">
    <property type="entry name" value="Cytidine deaminase-like"/>
    <property type="match status" value="1"/>
</dbReference>